<name>A0ABU1BTH3_9BURK</name>
<proteinExistence type="predicted"/>
<keyword evidence="3" id="KW-1185">Reference proteome</keyword>
<dbReference type="Proteomes" id="UP001225596">
    <property type="component" value="Unassembled WGS sequence"/>
</dbReference>
<accession>A0ABU1BTH3</accession>
<evidence type="ECO:0000256" key="1">
    <source>
        <dbReference type="SAM" id="SignalP"/>
    </source>
</evidence>
<dbReference type="RefSeq" id="WP_338438347.1">
    <property type="nucleotide sequence ID" value="NZ_JAUYVH010000020.1"/>
</dbReference>
<dbReference type="EMBL" id="JAUYVH010000020">
    <property type="protein sequence ID" value="MDQ9172318.1"/>
    <property type="molecule type" value="Genomic_DNA"/>
</dbReference>
<comment type="caution">
    <text evidence="2">The sequence shown here is derived from an EMBL/GenBank/DDBJ whole genome shotgun (WGS) entry which is preliminary data.</text>
</comment>
<feature type="signal peptide" evidence="1">
    <location>
        <begin position="1"/>
        <end position="24"/>
    </location>
</feature>
<gene>
    <name evidence="2" type="ORF">Q8A64_18080</name>
</gene>
<organism evidence="2 3">
    <name type="scientific">Keguizhuia sedimenti</name>
    <dbReference type="NCBI Taxonomy" id="3064264"/>
    <lineage>
        <taxon>Bacteria</taxon>
        <taxon>Pseudomonadati</taxon>
        <taxon>Pseudomonadota</taxon>
        <taxon>Betaproteobacteria</taxon>
        <taxon>Burkholderiales</taxon>
        <taxon>Oxalobacteraceae</taxon>
        <taxon>Keguizhuia</taxon>
    </lineage>
</organism>
<evidence type="ECO:0000313" key="2">
    <source>
        <dbReference type="EMBL" id="MDQ9172318.1"/>
    </source>
</evidence>
<keyword evidence="1" id="KW-0732">Signal</keyword>
<protein>
    <submittedName>
        <fullName evidence="2">Uncharacterized protein</fullName>
    </submittedName>
</protein>
<sequence>MKRSSILALARLALAPSSPAPSFAHCDTLDGPVIVAARMALDSIHFPTAYCRDKQ</sequence>
<reference evidence="2 3" key="1">
    <citation type="submission" date="2023-08" db="EMBL/GenBank/DDBJ databases">
        <title>Oxalobacteraceae gen .nov., isolated from river sludge outside the plant.</title>
        <authorList>
            <person name="Zhao S.Y."/>
        </authorList>
    </citation>
    <scope>NUCLEOTIDE SEQUENCE [LARGE SCALE GENOMIC DNA]</scope>
    <source>
        <strain evidence="2 3">R-40</strain>
    </source>
</reference>
<feature type="chain" id="PRO_5047060412" evidence="1">
    <location>
        <begin position="25"/>
        <end position="55"/>
    </location>
</feature>
<evidence type="ECO:0000313" key="3">
    <source>
        <dbReference type="Proteomes" id="UP001225596"/>
    </source>
</evidence>